<dbReference type="Gene3D" id="3.40.50.150">
    <property type="entry name" value="Vaccinia Virus protein VP39"/>
    <property type="match status" value="1"/>
</dbReference>
<sequence length="199" mass="22552">MLNQTYIETEAKLVFTFGSMLNKESLEFSQFYGNPSITMPDLVQVLKEVKLTGQELQLNERTPDGGLRHVGGLRNITELSHTMIGEKRLDNIKFCIETVLEENVNGDFVETGIWRGGACIFMRGILKAYDVKDRIVWAADSFDGVPAPSLPQDTDFDISKSKLPVLAVPIEEVKELFQRYGLLDNQVQFLEGWFKDTLE</sequence>
<dbReference type="PANTHER" id="PTHR40036:SF1">
    <property type="entry name" value="MACROCIN O-METHYLTRANSFERASE"/>
    <property type="match status" value="1"/>
</dbReference>
<gene>
    <name evidence="1" type="ORF">METZ01_LOCUS405091</name>
</gene>
<proteinExistence type="predicted"/>
<reference evidence="1" key="1">
    <citation type="submission" date="2018-05" db="EMBL/GenBank/DDBJ databases">
        <authorList>
            <person name="Lanie J.A."/>
            <person name="Ng W.-L."/>
            <person name="Kazmierczak K.M."/>
            <person name="Andrzejewski T.M."/>
            <person name="Davidsen T.M."/>
            <person name="Wayne K.J."/>
            <person name="Tettelin H."/>
            <person name="Glass J.I."/>
            <person name="Rusch D."/>
            <person name="Podicherti R."/>
            <person name="Tsui H.-C.T."/>
            <person name="Winkler M.E."/>
        </authorList>
    </citation>
    <scope>NUCLEOTIDE SEQUENCE</scope>
</reference>
<feature type="non-terminal residue" evidence="1">
    <location>
        <position position="199"/>
    </location>
</feature>
<organism evidence="1">
    <name type="scientific">marine metagenome</name>
    <dbReference type="NCBI Taxonomy" id="408172"/>
    <lineage>
        <taxon>unclassified sequences</taxon>
        <taxon>metagenomes</taxon>
        <taxon>ecological metagenomes</taxon>
    </lineage>
</organism>
<evidence type="ECO:0000313" key="1">
    <source>
        <dbReference type="EMBL" id="SVD52237.1"/>
    </source>
</evidence>
<dbReference type="EMBL" id="UINC01156043">
    <property type="protein sequence ID" value="SVD52237.1"/>
    <property type="molecule type" value="Genomic_DNA"/>
</dbReference>
<dbReference type="Pfam" id="PF05711">
    <property type="entry name" value="TylF"/>
    <property type="match status" value="1"/>
</dbReference>
<dbReference type="InterPro" id="IPR008884">
    <property type="entry name" value="TylF_MeTrfase"/>
</dbReference>
<name>A0A382W0D6_9ZZZZ</name>
<dbReference type="AlphaFoldDB" id="A0A382W0D6"/>
<dbReference type="InterPro" id="IPR029063">
    <property type="entry name" value="SAM-dependent_MTases_sf"/>
</dbReference>
<dbReference type="PANTHER" id="PTHR40036">
    <property type="entry name" value="MACROCIN O-METHYLTRANSFERASE"/>
    <property type="match status" value="1"/>
</dbReference>
<protein>
    <submittedName>
        <fullName evidence="1">Uncharacterized protein</fullName>
    </submittedName>
</protein>
<accession>A0A382W0D6</accession>